<feature type="repeat" description="PPR" evidence="2">
    <location>
        <begin position="26"/>
        <end position="60"/>
    </location>
</feature>
<evidence type="ECO:0000313" key="5">
    <source>
        <dbReference type="Proteomes" id="UP000626092"/>
    </source>
</evidence>
<organism evidence="4 5">
    <name type="scientific">Rhododendron simsii</name>
    <name type="common">Sims's rhododendron</name>
    <dbReference type="NCBI Taxonomy" id="118357"/>
    <lineage>
        <taxon>Eukaryota</taxon>
        <taxon>Viridiplantae</taxon>
        <taxon>Streptophyta</taxon>
        <taxon>Embryophyta</taxon>
        <taxon>Tracheophyta</taxon>
        <taxon>Spermatophyta</taxon>
        <taxon>Magnoliopsida</taxon>
        <taxon>eudicotyledons</taxon>
        <taxon>Gunneridae</taxon>
        <taxon>Pentapetalae</taxon>
        <taxon>asterids</taxon>
        <taxon>Ericales</taxon>
        <taxon>Ericaceae</taxon>
        <taxon>Ericoideae</taxon>
        <taxon>Rhodoreae</taxon>
        <taxon>Rhododendron</taxon>
    </lineage>
</organism>
<dbReference type="Proteomes" id="UP000626092">
    <property type="component" value="Unassembled WGS sequence"/>
</dbReference>
<evidence type="ECO:0000256" key="1">
    <source>
        <dbReference type="ARBA" id="ARBA00022737"/>
    </source>
</evidence>
<name>A0A834FVZ2_RHOSS</name>
<feature type="signal peptide" evidence="3">
    <location>
        <begin position="1"/>
        <end position="18"/>
    </location>
</feature>
<dbReference type="PROSITE" id="PS51375">
    <property type="entry name" value="PPR"/>
    <property type="match status" value="1"/>
</dbReference>
<comment type="caution">
    <text evidence="4">The sequence shown here is derived from an EMBL/GenBank/DDBJ whole genome shotgun (WGS) entry which is preliminary data.</text>
</comment>
<dbReference type="OrthoDB" id="9990610at2759"/>
<dbReference type="NCBIfam" id="TIGR00756">
    <property type="entry name" value="PPR"/>
    <property type="match status" value="1"/>
</dbReference>
<proteinExistence type="predicted"/>
<dbReference type="InterPro" id="IPR002885">
    <property type="entry name" value="PPR_rpt"/>
</dbReference>
<keyword evidence="1" id="KW-0677">Repeat</keyword>
<sequence>MVGCTLQTMVLVIRVVMGVGGSKSTDVVSWSALVSGYARLGHGSGAKEDFEDMENKGIELNVASCNLMITGFNQNGCNSESVLT</sequence>
<evidence type="ECO:0000256" key="2">
    <source>
        <dbReference type="PROSITE-ProRule" id="PRU00708"/>
    </source>
</evidence>
<dbReference type="Gene3D" id="1.25.40.10">
    <property type="entry name" value="Tetratricopeptide repeat domain"/>
    <property type="match status" value="1"/>
</dbReference>
<keyword evidence="5" id="KW-1185">Reference proteome</keyword>
<evidence type="ECO:0000256" key="3">
    <source>
        <dbReference type="SAM" id="SignalP"/>
    </source>
</evidence>
<dbReference type="Pfam" id="PF13041">
    <property type="entry name" value="PPR_2"/>
    <property type="match status" value="1"/>
</dbReference>
<dbReference type="EMBL" id="WJXA01000090">
    <property type="protein sequence ID" value="KAF7116185.1"/>
    <property type="molecule type" value="Genomic_DNA"/>
</dbReference>
<evidence type="ECO:0000313" key="4">
    <source>
        <dbReference type="EMBL" id="KAF7116185.1"/>
    </source>
</evidence>
<protein>
    <recommendedName>
        <fullName evidence="6">Pentatricopeptide repeat-containing protein</fullName>
    </recommendedName>
</protein>
<evidence type="ECO:0008006" key="6">
    <source>
        <dbReference type="Google" id="ProtNLM"/>
    </source>
</evidence>
<accession>A0A834FVZ2</accession>
<gene>
    <name evidence="4" type="ORF">RHSIM_RhsimUnG0036300</name>
</gene>
<reference evidence="4" key="1">
    <citation type="submission" date="2019-11" db="EMBL/GenBank/DDBJ databases">
        <authorList>
            <person name="Liu Y."/>
            <person name="Hou J."/>
            <person name="Li T.-Q."/>
            <person name="Guan C.-H."/>
            <person name="Wu X."/>
            <person name="Wu H.-Z."/>
            <person name="Ling F."/>
            <person name="Zhang R."/>
            <person name="Shi X.-G."/>
            <person name="Ren J.-P."/>
            <person name="Chen E.-F."/>
            <person name="Sun J.-M."/>
        </authorList>
    </citation>
    <scope>NUCLEOTIDE SEQUENCE</scope>
    <source>
        <strain evidence="4">Adult_tree_wgs_1</strain>
        <tissue evidence="4">Leaves</tissue>
    </source>
</reference>
<dbReference type="AlphaFoldDB" id="A0A834FVZ2"/>
<dbReference type="InterPro" id="IPR011990">
    <property type="entry name" value="TPR-like_helical_dom_sf"/>
</dbReference>
<keyword evidence="3" id="KW-0732">Signal</keyword>
<feature type="chain" id="PRO_5032459040" description="Pentatricopeptide repeat-containing protein" evidence="3">
    <location>
        <begin position="19"/>
        <end position="84"/>
    </location>
</feature>